<accession>A0A4P9ZR99</accession>
<evidence type="ECO:0000313" key="2">
    <source>
        <dbReference type="Proteomes" id="UP000268162"/>
    </source>
</evidence>
<proteinExistence type="predicted"/>
<dbReference type="EMBL" id="ML002914">
    <property type="protein sequence ID" value="RKP35271.1"/>
    <property type="molecule type" value="Genomic_DNA"/>
</dbReference>
<dbReference type="STRING" id="215637.A0A4P9ZR99"/>
<dbReference type="Proteomes" id="UP000268162">
    <property type="component" value="Unassembled WGS sequence"/>
</dbReference>
<keyword evidence="2" id="KW-1185">Reference proteome</keyword>
<dbReference type="Gene3D" id="6.10.140.1230">
    <property type="match status" value="1"/>
</dbReference>
<reference evidence="2" key="1">
    <citation type="journal article" date="2018" name="Nat. Microbiol.">
        <title>Leveraging single-cell genomics to expand the fungal tree of life.</title>
        <authorList>
            <person name="Ahrendt S.R."/>
            <person name="Quandt C.A."/>
            <person name="Ciobanu D."/>
            <person name="Clum A."/>
            <person name="Salamov A."/>
            <person name="Andreopoulos B."/>
            <person name="Cheng J.F."/>
            <person name="Woyke T."/>
            <person name="Pelin A."/>
            <person name="Henrissat B."/>
            <person name="Reynolds N.K."/>
            <person name="Benny G.L."/>
            <person name="Smith M.E."/>
            <person name="James T.Y."/>
            <person name="Grigoriev I.V."/>
        </authorList>
    </citation>
    <scope>NUCLEOTIDE SEQUENCE [LARGE SCALE GENOMIC DNA]</scope>
    <source>
        <strain evidence="2">RSA 468</strain>
    </source>
</reference>
<dbReference type="InterPro" id="IPR005024">
    <property type="entry name" value="Snf7_fam"/>
</dbReference>
<dbReference type="PANTHER" id="PTHR10476">
    <property type="entry name" value="CHARGED MULTIVESICULAR BODY PROTEIN"/>
    <property type="match status" value="1"/>
</dbReference>
<dbReference type="GO" id="GO:0007034">
    <property type="term" value="P:vacuolar transport"/>
    <property type="evidence" value="ECO:0007669"/>
    <property type="project" value="InterPro"/>
</dbReference>
<sequence length="196" mass="21830">MDKSLFQLKFTAKSLQRQAKQCTRDEAREKTKVKQAIKMGNTEGARIHAENAIRKKNEALNLLRLSSRIDGVASRVQTAVTMRQVTGSMTAVVGSMEKALNAMNLEKISLTMDKFETQFENLDLQAQYMEGTMSGTTTLTTPQADVDQLMQQVAEEHGLELNHQLGVPTNALPESPIADPVPKDDLTERLARLRNM</sequence>
<dbReference type="Pfam" id="PF03357">
    <property type="entry name" value="Snf7"/>
    <property type="match status" value="1"/>
</dbReference>
<name>A0A4P9ZR99_9FUNG</name>
<organism evidence="1 2">
    <name type="scientific">Dimargaris cristalligena</name>
    <dbReference type="NCBI Taxonomy" id="215637"/>
    <lineage>
        <taxon>Eukaryota</taxon>
        <taxon>Fungi</taxon>
        <taxon>Fungi incertae sedis</taxon>
        <taxon>Zoopagomycota</taxon>
        <taxon>Kickxellomycotina</taxon>
        <taxon>Dimargaritomycetes</taxon>
        <taxon>Dimargaritales</taxon>
        <taxon>Dimargaritaceae</taxon>
        <taxon>Dimargaris</taxon>
    </lineage>
</organism>
<gene>
    <name evidence="1" type="ORF">BJ085DRAFT_35514</name>
</gene>
<evidence type="ECO:0000313" key="1">
    <source>
        <dbReference type="EMBL" id="RKP35271.1"/>
    </source>
</evidence>
<protein>
    <submittedName>
        <fullName evidence="1">Snf7 family</fullName>
    </submittedName>
</protein>
<dbReference type="OrthoDB" id="10266568at2759"/>
<dbReference type="AlphaFoldDB" id="A0A4P9ZR99"/>